<evidence type="ECO:0000259" key="16">
    <source>
        <dbReference type="PROSITE" id="PS50885"/>
    </source>
</evidence>
<dbReference type="SMART" id="SM00388">
    <property type="entry name" value="HisKA"/>
    <property type="match status" value="1"/>
</dbReference>
<dbReference type="CDD" id="cd06225">
    <property type="entry name" value="HAMP"/>
    <property type="match status" value="1"/>
</dbReference>
<dbReference type="SUPFAM" id="SSF158472">
    <property type="entry name" value="HAMP domain-like"/>
    <property type="match status" value="1"/>
</dbReference>
<evidence type="ECO:0000256" key="2">
    <source>
        <dbReference type="ARBA" id="ARBA00004651"/>
    </source>
</evidence>
<organism evidence="17 18">
    <name type="scientific">Alkalihalobacterium chitinilyticum</name>
    <dbReference type="NCBI Taxonomy" id="2980103"/>
    <lineage>
        <taxon>Bacteria</taxon>
        <taxon>Bacillati</taxon>
        <taxon>Bacillota</taxon>
        <taxon>Bacilli</taxon>
        <taxon>Bacillales</taxon>
        <taxon>Bacillaceae</taxon>
        <taxon>Alkalihalobacterium</taxon>
    </lineage>
</organism>
<dbReference type="InterPro" id="IPR000014">
    <property type="entry name" value="PAS"/>
</dbReference>
<sequence length="594" mass="67644">MGKFRFRLVFSLLAVTLIVLASLGLIIGQLFKEFYFESLTDRLKKEAELAGFSVLEAGLNENGHSQELAFRISEKLETRVTIILADGTVVGESATDPQLMDNHINRPEIQSVIEGEGQYEIRYSDTVGKELLYYAVPVEEAGETIGFLRLGIPFEELNKMNQKIWGLLIFSFSLAFFVIVSVSYRIANQMIRPIEAATKVANSLAEGNYKARTIEGNHDEVGQLSRSINVLAYNLDQITRRHQIQQERMETLIENMGSGLIFINPRGDISLINRSCKDIFQEDTDLWLNRLYHEAIKHKEIIKIVQDIFMTEQKQRKQIKLPIHLEVRHFDVYGAPIIGEDEKLRGIALVFHDITELKKLEQVRKDFVANVSHELKTPVTSIRGFTETLLDGAMEDQKLREQFLTIIWKESERLQNLIHDLLELSRIEQQYFKLNWQKTNISDIVEDVHTLLRPKAAEKDIQLNIKCSGDTVIDGDPVRIKQIVINLVNNSITYTPASGVVFVEVDQQGKEVVLKVKDTGIGMSESELPRIFERFYRVDRARSRNSGGTGLGLAIVKHLVEAHHGKIDVESHVGKGTLFIITFNKEAKAEHSFF</sequence>
<evidence type="ECO:0000256" key="11">
    <source>
        <dbReference type="ARBA" id="ARBA00022989"/>
    </source>
</evidence>
<dbReference type="CDD" id="cd00082">
    <property type="entry name" value="HisKA"/>
    <property type="match status" value="1"/>
</dbReference>
<evidence type="ECO:0000256" key="3">
    <source>
        <dbReference type="ARBA" id="ARBA00012438"/>
    </source>
</evidence>
<dbReference type="InterPro" id="IPR004358">
    <property type="entry name" value="Sig_transdc_His_kin-like_C"/>
</dbReference>
<dbReference type="SUPFAM" id="SSF55874">
    <property type="entry name" value="ATPase domain of HSP90 chaperone/DNA topoisomerase II/histidine kinase"/>
    <property type="match status" value="1"/>
</dbReference>
<dbReference type="Pfam" id="PF16736">
    <property type="entry name" value="sCache_like"/>
    <property type="match status" value="1"/>
</dbReference>
<dbReference type="CDD" id="cd00075">
    <property type="entry name" value="HATPase"/>
    <property type="match status" value="1"/>
</dbReference>
<dbReference type="PANTHER" id="PTHR45453:SF1">
    <property type="entry name" value="PHOSPHATE REGULON SENSOR PROTEIN PHOR"/>
    <property type="match status" value="1"/>
</dbReference>
<dbReference type="InterPro" id="IPR050351">
    <property type="entry name" value="BphY/WalK/GraS-like"/>
</dbReference>
<dbReference type="InterPro" id="IPR036097">
    <property type="entry name" value="HisK_dim/P_sf"/>
</dbReference>
<dbReference type="PROSITE" id="PS50885">
    <property type="entry name" value="HAMP"/>
    <property type="match status" value="1"/>
</dbReference>
<evidence type="ECO:0000259" key="15">
    <source>
        <dbReference type="PROSITE" id="PS50109"/>
    </source>
</evidence>
<dbReference type="EC" id="2.7.13.3" evidence="3"/>
<keyword evidence="13 14" id="KW-0472">Membrane</keyword>
<comment type="subcellular location">
    <subcellularLocation>
        <location evidence="2">Cell membrane</location>
        <topology evidence="2">Multi-pass membrane protein</topology>
    </subcellularLocation>
</comment>
<dbReference type="InterPro" id="IPR003661">
    <property type="entry name" value="HisK_dim/P_dom"/>
</dbReference>
<feature type="domain" description="HAMP" evidence="16">
    <location>
        <begin position="188"/>
        <end position="240"/>
    </location>
</feature>
<evidence type="ECO:0000256" key="1">
    <source>
        <dbReference type="ARBA" id="ARBA00000085"/>
    </source>
</evidence>
<keyword evidence="18" id="KW-1185">Reference proteome</keyword>
<dbReference type="InterPro" id="IPR003660">
    <property type="entry name" value="HAMP_dom"/>
</dbReference>
<dbReference type="RefSeq" id="WP_275116972.1">
    <property type="nucleotide sequence ID" value="NZ_JAOTPO010000002.1"/>
</dbReference>
<dbReference type="PRINTS" id="PR00344">
    <property type="entry name" value="BCTRLSENSOR"/>
</dbReference>
<dbReference type="Gene3D" id="3.30.565.10">
    <property type="entry name" value="Histidine kinase-like ATPase, C-terminal domain"/>
    <property type="match status" value="1"/>
</dbReference>
<evidence type="ECO:0000256" key="13">
    <source>
        <dbReference type="ARBA" id="ARBA00023136"/>
    </source>
</evidence>
<feature type="domain" description="Histidine kinase" evidence="15">
    <location>
        <begin position="370"/>
        <end position="587"/>
    </location>
</feature>
<dbReference type="InterPro" id="IPR035965">
    <property type="entry name" value="PAS-like_dom_sf"/>
</dbReference>
<keyword evidence="4" id="KW-1003">Cell membrane</keyword>
<reference evidence="17" key="1">
    <citation type="submission" date="2024-05" db="EMBL/GenBank/DDBJ databases">
        <title>Alkalihalobacillus sp. strain MEB203 novel alkaliphilic bacterium from Lonar Lake, India.</title>
        <authorList>
            <person name="Joshi A."/>
            <person name="Thite S."/>
            <person name="Mengade P."/>
        </authorList>
    </citation>
    <scope>NUCLEOTIDE SEQUENCE</scope>
    <source>
        <strain evidence="17">MEB 203</strain>
    </source>
</reference>
<accession>A0ABT5VB27</accession>
<dbReference type="SUPFAM" id="SSF47384">
    <property type="entry name" value="Homodimeric domain of signal transducing histidine kinase"/>
    <property type="match status" value="1"/>
</dbReference>
<dbReference type="InterPro" id="IPR029151">
    <property type="entry name" value="Sensor-like_sf"/>
</dbReference>
<evidence type="ECO:0000256" key="8">
    <source>
        <dbReference type="ARBA" id="ARBA00022741"/>
    </source>
</evidence>
<evidence type="ECO:0000256" key="10">
    <source>
        <dbReference type="ARBA" id="ARBA00022840"/>
    </source>
</evidence>
<dbReference type="PANTHER" id="PTHR45453">
    <property type="entry name" value="PHOSPHATE REGULON SENSOR PROTEIN PHOR"/>
    <property type="match status" value="1"/>
</dbReference>
<evidence type="ECO:0000256" key="6">
    <source>
        <dbReference type="ARBA" id="ARBA00022679"/>
    </source>
</evidence>
<keyword evidence="8" id="KW-0547">Nucleotide-binding</keyword>
<dbReference type="PROSITE" id="PS50109">
    <property type="entry name" value="HIS_KIN"/>
    <property type="match status" value="1"/>
</dbReference>
<dbReference type="SMART" id="SM00304">
    <property type="entry name" value="HAMP"/>
    <property type="match status" value="1"/>
</dbReference>
<keyword evidence="6" id="KW-0808">Transferase</keyword>
<name>A0ABT5VB27_9BACI</name>
<dbReference type="Gene3D" id="1.10.287.130">
    <property type="match status" value="1"/>
</dbReference>
<dbReference type="GO" id="GO:0005524">
    <property type="term" value="F:ATP binding"/>
    <property type="evidence" value="ECO:0007669"/>
    <property type="project" value="UniProtKB-KW"/>
</dbReference>
<protein>
    <recommendedName>
        <fullName evidence="3">histidine kinase</fullName>
        <ecNumber evidence="3">2.7.13.3</ecNumber>
    </recommendedName>
</protein>
<keyword evidence="7 14" id="KW-0812">Transmembrane</keyword>
<dbReference type="Gene3D" id="3.30.450.20">
    <property type="entry name" value="PAS domain"/>
    <property type="match status" value="2"/>
</dbReference>
<evidence type="ECO:0000256" key="7">
    <source>
        <dbReference type="ARBA" id="ARBA00022692"/>
    </source>
</evidence>
<dbReference type="InterPro" id="IPR031967">
    <property type="entry name" value="PhoR_single_Cache-like_dom"/>
</dbReference>
<keyword evidence="5" id="KW-0597">Phosphoprotein</keyword>
<dbReference type="InterPro" id="IPR013767">
    <property type="entry name" value="PAS_fold"/>
</dbReference>
<dbReference type="Proteomes" id="UP001148125">
    <property type="component" value="Unassembled WGS sequence"/>
</dbReference>
<dbReference type="SUPFAM" id="SSF103190">
    <property type="entry name" value="Sensory domain-like"/>
    <property type="match status" value="1"/>
</dbReference>
<dbReference type="Pfam" id="PF00989">
    <property type="entry name" value="PAS"/>
    <property type="match status" value="1"/>
</dbReference>
<evidence type="ECO:0000256" key="9">
    <source>
        <dbReference type="ARBA" id="ARBA00022777"/>
    </source>
</evidence>
<dbReference type="Pfam" id="PF02518">
    <property type="entry name" value="HATPase_c"/>
    <property type="match status" value="1"/>
</dbReference>
<dbReference type="NCBIfam" id="NF046044">
    <property type="entry name" value="PnpS"/>
    <property type="match status" value="1"/>
</dbReference>
<dbReference type="Gene3D" id="6.10.340.10">
    <property type="match status" value="1"/>
</dbReference>
<evidence type="ECO:0000313" key="17">
    <source>
        <dbReference type="EMBL" id="MDE5412336.1"/>
    </source>
</evidence>
<keyword evidence="12" id="KW-0902">Two-component regulatory system</keyword>
<dbReference type="SMART" id="SM00387">
    <property type="entry name" value="HATPase_c"/>
    <property type="match status" value="1"/>
</dbReference>
<dbReference type="Pfam" id="PF00512">
    <property type="entry name" value="HisKA"/>
    <property type="match status" value="1"/>
</dbReference>
<dbReference type="CDD" id="cd00130">
    <property type="entry name" value="PAS"/>
    <property type="match status" value="1"/>
</dbReference>
<evidence type="ECO:0000256" key="4">
    <source>
        <dbReference type="ARBA" id="ARBA00022475"/>
    </source>
</evidence>
<feature type="transmembrane region" description="Helical" evidence="14">
    <location>
        <begin position="164"/>
        <end position="184"/>
    </location>
</feature>
<evidence type="ECO:0000256" key="5">
    <source>
        <dbReference type="ARBA" id="ARBA00022553"/>
    </source>
</evidence>
<dbReference type="InterPro" id="IPR003594">
    <property type="entry name" value="HATPase_dom"/>
</dbReference>
<proteinExistence type="predicted"/>
<dbReference type="SMART" id="SM00091">
    <property type="entry name" value="PAS"/>
    <property type="match status" value="1"/>
</dbReference>
<gene>
    <name evidence="17" type="ORF">N7Z68_02990</name>
</gene>
<dbReference type="InterPro" id="IPR036890">
    <property type="entry name" value="HATPase_C_sf"/>
</dbReference>
<keyword evidence="11 14" id="KW-1133">Transmembrane helix</keyword>
<dbReference type="EMBL" id="JAOTPO010000002">
    <property type="protein sequence ID" value="MDE5412336.1"/>
    <property type="molecule type" value="Genomic_DNA"/>
</dbReference>
<comment type="catalytic activity">
    <reaction evidence="1">
        <text>ATP + protein L-histidine = ADP + protein N-phospho-L-histidine.</text>
        <dbReference type="EC" id="2.7.13.3"/>
    </reaction>
</comment>
<dbReference type="SUPFAM" id="SSF55785">
    <property type="entry name" value="PYP-like sensor domain (PAS domain)"/>
    <property type="match status" value="1"/>
</dbReference>
<evidence type="ECO:0000313" key="18">
    <source>
        <dbReference type="Proteomes" id="UP001148125"/>
    </source>
</evidence>
<dbReference type="Pfam" id="PF00672">
    <property type="entry name" value="HAMP"/>
    <property type="match status" value="1"/>
</dbReference>
<evidence type="ECO:0000256" key="14">
    <source>
        <dbReference type="SAM" id="Phobius"/>
    </source>
</evidence>
<dbReference type="InterPro" id="IPR005467">
    <property type="entry name" value="His_kinase_dom"/>
</dbReference>
<keyword evidence="10 17" id="KW-0067">ATP-binding</keyword>
<comment type="caution">
    <text evidence="17">The sequence shown here is derived from an EMBL/GenBank/DDBJ whole genome shotgun (WGS) entry which is preliminary data.</text>
</comment>
<evidence type="ECO:0000256" key="12">
    <source>
        <dbReference type="ARBA" id="ARBA00023012"/>
    </source>
</evidence>
<keyword evidence="9" id="KW-0418">Kinase</keyword>